<protein>
    <submittedName>
        <fullName evidence="2">DNA polymerase III</fullName>
    </submittedName>
</protein>
<evidence type="ECO:0000313" key="2">
    <source>
        <dbReference type="EMBL" id="KIH97547.1"/>
    </source>
</evidence>
<dbReference type="GO" id="GO:0003676">
    <property type="term" value="F:nucleic acid binding"/>
    <property type="evidence" value="ECO:0007669"/>
    <property type="project" value="InterPro"/>
</dbReference>
<dbReference type="AlphaFoldDB" id="A0A0C2JKR7"/>
<accession>A0A0C2JKR7</accession>
<dbReference type="GO" id="GO:0004527">
    <property type="term" value="F:exonuclease activity"/>
    <property type="evidence" value="ECO:0007669"/>
    <property type="project" value="UniProtKB-ARBA"/>
</dbReference>
<dbReference type="InterPro" id="IPR013520">
    <property type="entry name" value="Ribonucl_H"/>
</dbReference>
<evidence type="ECO:0000313" key="3">
    <source>
        <dbReference type="Proteomes" id="UP000031675"/>
    </source>
</evidence>
<proteinExistence type="predicted"/>
<name>A0A0C2JKR7_9ACTN</name>
<comment type="caution">
    <text evidence="2">The sequence shown here is derived from an EMBL/GenBank/DDBJ whole genome shotgun (WGS) entry which is preliminary data.</text>
</comment>
<dbReference type="Proteomes" id="UP000031675">
    <property type="component" value="Unassembled WGS sequence"/>
</dbReference>
<dbReference type="EMBL" id="JROO01000036">
    <property type="protein sequence ID" value="KIH97547.1"/>
    <property type="molecule type" value="Genomic_DNA"/>
</dbReference>
<dbReference type="OrthoDB" id="9791657at2"/>
<dbReference type="Pfam" id="PF00929">
    <property type="entry name" value="RNase_T"/>
    <property type="match status" value="1"/>
</dbReference>
<gene>
    <name evidence="2" type="ORF">LP52_18600</name>
</gene>
<dbReference type="SMART" id="SM00479">
    <property type="entry name" value="EXOIII"/>
    <property type="match status" value="1"/>
</dbReference>
<feature type="domain" description="Exonuclease" evidence="1">
    <location>
        <begin position="56"/>
        <end position="234"/>
    </location>
</feature>
<dbReference type="Gene3D" id="3.30.420.10">
    <property type="entry name" value="Ribonuclease H-like superfamily/Ribonuclease H"/>
    <property type="match status" value="1"/>
</dbReference>
<dbReference type="NCBIfam" id="NF005927">
    <property type="entry name" value="PRK07942.1"/>
    <property type="match status" value="1"/>
</dbReference>
<organism evidence="2 3">
    <name type="scientific">Streptomonospora alba</name>
    <dbReference type="NCBI Taxonomy" id="183763"/>
    <lineage>
        <taxon>Bacteria</taxon>
        <taxon>Bacillati</taxon>
        <taxon>Actinomycetota</taxon>
        <taxon>Actinomycetes</taxon>
        <taxon>Streptosporangiales</taxon>
        <taxon>Nocardiopsidaceae</taxon>
        <taxon>Streptomonospora</taxon>
    </lineage>
</organism>
<dbReference type="InterPro" id="IPR036397">
    <property type="entry name" value="RNaseH_sf"/>
</dbReference>
<dbReference type="InterPro" id="IPR012337">
    <property type="entry name" value="RNaseH-like_sf"/>
</dbReference>
<evidence type="ECO:0000259" key="1">
    <source>
        <dbReference type="SMART" id="SM00479"/>
    </source>
</evidence>
<dbReference type="SUPFAM" id="SSF53098">
    <property type="entry name" value="Ribonuclease H-like"/>
    <property type="match status" value="1"/>
</dbReference>
<sequence length="282" mass="30519">MRNRFPGTCTSCGTPVATQAGVVLKQDGRWRTYCTEHEPRPEPPPRGDHLGWHTGPLAGYDCETSARDPRTAFLVSAAFVDSAGTERTWLVDPGDREIPDDAIAVHGITNERARDEGVPAAKALDEIAEAVSAHLMSGQGLAIFNAPFDLTVLASELQRHELAPLSERIGTDTVSPVLDPLVIDRGSDPYRRGSRNLAAMCEFYGVSLHGAHTAVGDAAACLALACEIAARRPDVAALGLEELHRRQIEWAAAYARSRQEWLDKRRPDHGTVVDGTWPCAAV</sequence>
<dbReference type="CDD" id="cd06127">
    <property type="entry name" value="DEDDh"/>
    <property type="match status" value="1"/>
</dbReference>
<dbReference type="RefSeq" id="WP_040275373.1">
    <property type="nucleotide sequence ID" value="NZ_JROO01000036.1"/>
</dbReference>
<keyword evidence="3" id="KW-1185">Reference proteome</keyword>
<reference evidence="3" key="1">
    <citation type="journal article" date="2015" name="Chem. Biol.">
        <title>Structure, bioactivity, and resistance mechanism of streptomonomicin, an unusual lasso Peptide from an understudied halophilic actinomycete.</title>
        <authorList>
            <person name="Metelev M."/>
            <person name="Tietz J.I."/>
            <person name="Melby J.O."/>
            <person name="Blair P.M."/>
            <person name="Zhu L."/>
            <person name="Livnat I."/>
            <person name="Severinov K."/>
            <person name="Mitchell D.A."/>
        </authorList>
    </citation>
    <scope>NUCLEOTIDE SEQUENCE [LARGE SCALE GENOMIC DNA]</scope>
    <source>
        <strain evidence="3">YIM 90003</strain>
    </source>
</reference>
<dbReference type="STRING" id="183763.LP52_18600"/>